<feature type="compositionally biased region" description="Acidic residues" evidence="8">
    <location>
        <begin position="958"/>
        <end position="986"/>
    </location>
</feature>
<dbReference type="InterPro" id="IPR016024">
    <property type="entry name" value="ARM-type_fold"/>
</dbReference>
<feature type="domain" description="Nuclear condensin complex subunit 3 C-terminal" evidence="9">
    <location>
        <begin position="589"/>
        <end position="863"/>
    </location>
</feature>
<evidence type="ECO:0000259" key="9">
    <source>
        <dbReference type="Pfam" id="PF12719"/>
    </source>
</evidence>
<dbReference type="Gene3D" id="1.25.10.10">
    <property type="entry name" value="Leucine-rich Repeat Variant"/>
    <property type="match status" value="1"/>
</dbReference>
<keyword evidence="6" id="KW-0226">DNA condensation</keyword>
<feature type="compositionally biased region" description="Acidic residues" evidence="8">
    <location>
        <begin position="993"/>
        <end position="1004"/>
    </location>
</feature>
<dbReference type="InterPro" id="IPR027165">
    <property type="entry name" value="CND3"/>
</dbReference>
<keyword evidence="3" id="KW-0158">Chromosome</keyword>
<feature type="compositionally biased region" description="Basic residues" evidence="8">
    <location>
        <begin position="1192"/>
        <end position="1201"/>
    </location>
</feature>
<feature type="region of interest" description="Disordered" evidence="8">
    <location>
        <begin position="942"/>
        <end position="1217"/>
    </location>
</feature>
<name>A0AAD2K3V9_9AGAR</name>
<reference evidence="10" key="1">
    <citation type="submission" date="2023-11" db="EMBL/GenBank/DDBJ databases">
        <authorList>
            <person name="De Vega J J."/>
            <person name="De Vega J J."/>
        </authorList>
    </citation>
    <scope>NUCLEOTIDE SEQUENCE</scope>
</reference>
<evidence type="ECO:0000256" key="4">
    <source>
        <dbReference type="ARBA" id="ARBA00022618"/>
    </source>
</evidence>
<dbReference type="PANTHER" id="PTHR14418:SF5">
    <property type="entry name" value="CONDENSIN COMPLEX SUBUNIT 3"/>
    <property type="match status" value="1"/>
</dbReference>
<dbReference type="InterPro" id="IPR011989">
    <property type="entry name" value="ARM-like"/>
</dbReference>
<sequence>TLILKPPLALPRLRQMAPRPPTDNAQKLREQLSGIFDQVQTSLANHRKNYVALHKIHSKAEQGDFVEVFLECVSRIMSLKKGPAVDRVGKFIGGYVKFVNEKVNEEKEKLLADKNRSISAGGNDDADEDSLASVFVAAILEWIMQGFVAKNKVVRYQAVHLVAEMIAFLGEIDEESYLSLRSNLVDRSTCDKEAPIRAQAVSALSRLIGSEDNDELEDGEKSILEVLLEVMSTDPSPEVRRAALMNVPLTPTTLSVLLDRTRDVDAVTRKLVYSGVFTPRLENPRMLSIGQRETLVRAGLGDREPAVRLAAGKMVGHWYDGVLTDPSTKDDGWNGDDGGVMRALVSLLGLFDVVGPGEAIAVDALASLFTTRPELYTVFVFEDSYWQNLTPESAILARVFHERCLAEKRDSLLEDAGLPVVTAFAFHIQEGYNQLLSALEAAEVARALGTGDDDEDSGAEEEEMAIREAVLGDLLRMAVKLDYMDEIGRRKVYTVSRDMLAHAQLPPGLIPLCQDVMKEILPTERELIRVNVEIIMDLLEPEQEEQDVNDNDTTTSDATFRKERSLRRAKTREDMSPDEAMSADLTDLRCLEICISMLERVHGNFEDNSTLEGILADLIIPAVRRKEVGIREKGVVSLGLCCLIAKNIAVKSLQLFLSQIQGAPPQLKLKLLQIVFDLMVLYDQQLWGRPEDGQAILGFLCNLLQVEESDEVQAVLCVGLAKLLLAGLVSDEGVIKTLLVAYVSPYTTGNTELRQCLSYFFSVYCYSAPENQRRVQKTFMAAFDAVVKMHDELDDEQTMVTPQQFGELVIDWLDAGKVAEVNKTAAAGYAQSELAADILEALYDEERREEDQQALCTFLAYLHPEQEAPLTPRLLVKLSALLQHVQTQCDPSLAKAVAKFSVRFNKEFGDAVASVDWAEYGTDEMKKLYDWMNVDVPDYGQRGVEKKKSSRTKKPKPDDEEEEQAEDEEVSESPEEAPVDADLSEQEEAKPADEEDAIPDESNIEDGVGSELEPDTEPEQEQEQEQEEDPEPEPEPEPEPAPKTKGKGKGKASAKVKAQAEAAEEVKPKSRGRGSRSKVTEEVEKESSSVKKRSSRARVSQPAEEQIEEQEEAAAPRKGRSRSTKAIEERKLAPKEKKLRGSIASQADAEESSAPRKSSRKRARTPDLKPESTGKRRKSQKDSEPEPAVASKGKRASSRRKPPADGSEDELGAYDET</sequence>
<organism evidence="10 11">
    <name type="scientific">Mycena citricolor</name>
    <dbReference type="NCBI Taxonomy" id="2018698"/>
    <lineage>
        <taxon>Eukaryota</taxon>
        <taxon>Fungi</taxon>
        <taxon>Dikarya</taxon>
        <taxon>Basidiomycota</taxon>
        <taxon>Agaricomycotina</taxon>
        <taxon>Agaricomycetes</taxon>
        <taxon>Agaricomycetidae</taxon>
        <taxon>Agaricales</taxon>
        <taxon>Marasmiineae</taxon>
        <taxon>Mycenaceae</taxon>
        <taxon>Mycena</taxon>
    </lineage>
</organism>
<evidence type="ECO:0000256" key="7">
    <source>
        <dbReference type="ARBA" id="ARBA00023306"/>
    </source>
</evidence>
<dbReference type="GO" id="GO:0000796">
    <property type="term" value="C:condensin complex"/>
    <property type="evidence" value="ECO:0007669"/>
    <property type="project" value="InterPro"/>
</dbReference>
<keyword evidence="11" id="KW-1185">Reference proteome</keyword>
<keyword evidence="5" id="KW-0498">Mitosis</keyword>
<feature type="compositionally biased region" description="Acidic residues" evidence="8">
    <location>
        <begin position="1012"/>
        <end position="1038"/>
    </location>
</feature>
<dbReference type="AlphaFoldDB" id="A0AAD2K3V9"/>
<feature type="compositionally biased region" description="Acidic residues" evidence="8">
    <location>
        <begin position="1206"/>
        <end position="1217"/>
    </location>
</feature>
<evidence type="ECO:0000256" key="3">
    <source>
        <dbReference type="ARBA" id="ARBA00022454"/>
    </source>
</evidence>
<comment type="similarity">
    <text evidence="2">Belongs to the CND3 (condensin subunit 3) family.</text>
</comment>
<dbReference type="SUPFAM" id="SSF48371">
    <property type="entry name" value="ARM repeat"/>
    <property type="match status" value="1"/>
</dbReference>
<evidence type="ECO:0000256" key="5">
    <source>
        <dbReference type="ARBA" id="ARBA00022776"/>
    </source>
</evidence>
<evidence type="ECO:0000256" key="2">
    <source>
        <dbReference type="ARBA" id="ARBA00006533"/>
    </source>
</evidence>
<keyword evidence="4" id="KW-0132">Cell division</keyword>
<evidence type="ECO:0000256" key="1">
    <source>
        <dbReference type="ARBA" id="ARBA00004286"/>
    </source>
</evidence>
<accession>A0AAD2K3V9</accession>
<keyword evidence="7" id="KW-0131">Cell cycle</keyword>
<evidence type="ECO:0000313" key="11">
    <source>
        <dbReference type="Proteomes" id="UP001295794"/>
    </source>
</evidence>
<comment type="caution">
    <text evidence="10">The sequence shown here is derived from an EMBL/GenBank/DDBJ whole genome shotgun (WGS) entry which is preliminary data.</text>
</comment>
<feature type="compositionally biased region" description="Basic and acidic residues" evidence="8">
    <location>
        <begin position="1078"/>
        <end position="1089"/>
    </location>
</feature>
<dbReference type="Proteomes" id="UP001295794">
    <property type="component" value="Unassembled WGS sequence"/>
</dbReference>
<comment type="subcellular location">
    <subcellularLocation>
        <location evidence="1">Chromosome</location>
    </subcellularLocation>
</comment>
<dbReference type="Pfam" id="PF12719">
    <property type="entry name" value="Cnd3"/>
    <property type="match status" value="1"/>
</dbReference>
<protein>
    <recommendedName>
        <fullName evidence="9">Nuclear condensin complex subunit 3 C-terminal domain-containing protein</fullName>
    </recommendedName>
</protein>
<feature type="compositionally biased region" description="Basic residues" evidence="8">
    <location>
        <begin position="1044"/>
        <end position="1054"/>
    </location>
</feature>
<proteinExistence type="inferred from homology"/>
<dbReference type="PANTHER" id="PTHR14418">
    <property type="entry name" value="CONDENSIN COMPLEX SUBUNIT 3-RELATED"/>
    <property type="match status" value="1"/>
</dbReference>
<dbReference type="GO" id="GO:0051301">
    <property type="term" value="P:cell division"/>
    <property type="evidence" value="ECO:0007669"/>
    <property type="project" value="UniProtKB-KW"/>
</dbReference>
<evidence type="ECO:0000256" key="6">
    <source>
        <dbReference type="ARBA" id="ARBA00023067"/>
    </source>
</evidence>
<feature type="non-terminal residue" evidence="10">
    <location>
        <position position="1217"/>
    </location>
</feature>
<feature type="compositionally biased region" description="Basic and acidic residues" evidence="8">
    <location>
        <begin position="1125"/>
        <end position="1136"/>
    </location>
</feature>
<gene>
    <name evidence="10" type="ORF">MYCIT1_LOCUS26581</name>
</gene>
<dbReference type="InterPro" id="IPR025977">
    <property type="entry name" value="Cnd3_C"/>
</dbReference>
<feature type="compositionally biased region" description="Basic and acidic residues" evidence="8">
    <location>
        <begin position="1164"/>
        <end position="1184"/>
    </location>
</feature>
<dbReference type="EMBL" id="CAVNYO010000419">
    <property type="protein sequence ID" value="CAK5277570.1"/>
    <property type="molecule type" value="Genomic_DNA"/>
</dbReference>
<evidence type="ECO:0000313" key="10">
    <source>
        <dbReference type="EMBL" id="CAK5277570.1"/>
    </source>
</evidence>
<feature type="region of interest" description="Disordered" evidence="8">
    <location>
        <begin position="543"/>
        <end position="578"/>
    </location>
</feature>
<dbReference type="GO" id="GO:0000793">
    <property type="term" value="C:condensed chromosome"/>
    <property type="evidence" value="ECO:0007669"/>
    <property type="project" value="TreeGrafter"/>
</dbReference>
<evidence type="ECO:0000256" key="8">
    <source>
        <dbReference type="SAM" id="MobiDB-lite"/>
    </source>
</evidence>
<dbReference type="GO" id="GO:0007076">
    <property type="term" value="P:mitotic chromosome condensation"/>
    <property type="evidence" value="ECO:0007669"/>
    <property type="project" value="InterPro"/>
</dbReference>